<protein>
    <submittedName>
        <fullName evidence="1">Uncharacterized protein</fullName>
    </submittedName>
</protein>
<dbReference type="PANTHER" id="PTHR13338:SF4">
    <property type="entry name" value="NADH DEHYDROGENASE [UBIQUINONE] 1 ALPHA SUBCOMPLEX ASSEMBLY FACTOR 4"/>
    <property type="match status" value="1"/>
</dbReference>
<dbReference type="Proteomes" id="UP000663881">
    <property type="component" value="Unassembled WGS sequence"/>
</dbReference>
<dbReference type="InterPro" id="IPR009622">
    <property type="entry name" value="NDUFAF4"/>
</dbReference>
<dbReference type="Pfam" id="PF06784">
    <property type="entry name" value="UPF0240"/>
    <property type="match status" value="1"/>
</dbReference>
<dbReference type="GO" id="GO:0005739">
    <property type="term" value="C:mitochondrion"/>
    <property type="evidence" value="ECO:0007669"/>
    <property type="project" value="TreeGrafter"/>
</dbReference>
<name>A0A815KHN7_9BILA</name>
<dbReference type="Proteomes" id="UP000663891">
    <property type="component" value="Unassembled WGS sequence"/>
</dbReference>
<sequence>MGGAVSRGTRFLRMYNIDNRVDKVLSKEKPIPAPRHPSVEQSIDIESNIAPEAIHKKNKQLVNYLHDVKVYSSGDNPVIRRVGDTSSHPTIPPLLNRLDDALDENSPDGAFGYVEPQRIPPGRISLRQFLAYLQQHRDSPEEYSIERFSDMYTIKPETAKKVFKYHSLLALQEFTRQQSKAPAKAPLLVAAEIIEIESQAARKPGPETGITSKF</sequence>
<accession>A0A815KHN7</accession>
<evidence type="ECO:0000313" key="1">
    <source>
        <dbReference type="EMBL" id="CAF1393050.1"/>
    </source>
</evidence>
<dbReference type="PANTHER" id="PTHR13338">
    <property type="entry name" value="UPF0240 PROTEIN"/>
    <property type="match status" value="1"/>
</dbReference>
<evidence type="ECO:0000313" key="3">
    <source>
        <dbReference type="Proteomes" id="UP000663891"/>
    </source>
</evidence>
<dbReference type="AlphaFoldDB" id="A0A815KHN7"/>
<organism evidence="1 3">
    <name type="scientific">Adineta steineri</name>
    <dbReference type="NCBI Taxonomy" id="433720"/>
    <lineage>
        <taxon>Eukaryota</taxon>
        <taxon>Metazoa</taxon>
        <taxon>Spiralia</taxon>
        <taxon>Gnathifera</taxon>
        <taxon>Rotifera</taxon>
        <taxon>Eurotatoria</taxon>
        <taxon>Bdelloidea</taxon>
        <taxon>Adinetida</taxon>
        <taxon>Adinetidae</taxon>
        <taxon>Adineta</taxon>
    </lineage>
</organism>
<dbReference type="EMBL" id="CAJNON010000858">
    <property type="protein sequence ID" value="CAF1393050.1"/>
    <property type="molecule type" value="Genomic_DNA"/>
</dbReference>
<dbReference type="EMBL" id="CAJOAY010010527">
    <property type="protein sequence ID" value="CAF4222995.1"/>
    <property type="molecule type" value="Genomic_DNA"/>
</dbReference>
<dbReference type="OrthoDB" id="2434756at2759"/>
<reference evidence="1" key="1">
    <citation type="submission" date="2021-02" db="EMBL/GenBank/DDBJ databases">
        <authorList>
            <person name="Nowell W R."/>
        </authorList>
    </citation>
    <scope>NUCLEOTIDE SEQUENCE</scope>
</reference>
<proteinExistence type="predicted"/>
<evidence type="ECO:0000313" key="2">
    <source>
        <dbReference type="EMBL" id="CAF4222995.1"/>
    </source>
</evidence>
<comment type="caution">
    <text evidence="1">The sequence shown here is derived from an EMBL/GenBank/DDBJ whole genome shotgun (WGS) entry which is preliminary data.</text>
</comment>
<dbReference type="GO" id="GO:0032981">
    <property type="term" value="P:mitochondrial respiratory chain complex I assembly"/>
    <property type="evidence" value="ECO:0007669"/>
    <property type="project" value="InterPro"/>
</dbReference>
<gene>
    <name evidence="2" type="ORF">OKA104_LOCUS42142</name>
    <name evidence="1" type="ORF">VCS650_LOCUS36058</name>
</gene>